<dbReference type="InterPro" id="IPR047198">
    <property type="entry name" value="DDP-like_NUDIX"/>
</dbReference>
<evidence type="ECO:0000256" key="3">
    <source>
        <dbReference type="ARBA" id="ARBA00022801"/>
    </source>
</evidence>
<proteinExistence type="predicted"/>
<dbReference type="PANTHER" id="PTHR12629">
    <property type="entry name" value="DIPHOSPHOINOSITOL POLYPHOSPHATE PHOSPHOHYDROLASE"/>
    <property type="match status" value="1"/>
</dbReference>
<organism evidence="6 7">
    <name type="scientific">Rhizobium esperanzae</name>
    <dbReference type="NCBI Taxonomy" id="1967781"/>
    <lineage>
        <taxon>Bacteria</taxon>
        <taxon>Pseudomonadati</taxon>
        <taxon>Pseudomonadota</taxon>
        <taxon>Alphaproteobacteria</taxon>
        <taxon>Hyphomicrobiales</taxon>
        <taxon>Rhizobiaceae</taxon>
        <taxon>Rhizobium/Agrobacterium group</taxon>
        <taxon>Rhizobium</taxon>
    </lineage>
</organism>
<dbReference type="GO" id="GO:1901907">
    <property type="term" value="P:diadenosine pentaphosphate catabolic process"/>
    <property type="evidence" value="ECO:0007669"/>
    <property type="project" value="TreeGrafter"/>
</dbReference>
<dbReference type="GO" id="GO:1901909">
    <property type="term" value="P:diadenosine hexaphosphate catabolic process"/>
    <property type="evidence" value="ECO:0007669"/>
    <property type="project" value="TreeGrafter"/>
</dbReference>
<name>A0A246DQE6_9HYPH</name>
<dbReference type="InterPro" id="IPR020084">
    <property type="entry name" value="NUDIX_hydrolase_CS"/>
</dbReference>
<evidence type="ECO:0000259" key="5">
    <source>
        <dbReference type="PROSITE" id="PS51462"/>
    </source>
</evidence>
<dbReference type="SUPFAM" id="SSF55811">
    <property type="entry name" value="Nudix"/>
    <property type="match status" value="1"/>
</dbReference>
<protein>
    <submittedName>
        <fullName evidence="6">DNA mismatch repair protein MutT</fullName>
    </submittedName>
</protein>
<dbReference type="PROSITE" id="PS00893">
    <property type="entry name" value="NUDIX_BOX"/>
    <property type="match status" value="1"/>
</dbReference>
<feature type="domain" description="Nudix hydrolase" evidence="5">
    <location>
        <begin position="16"/>
        <end position="147"/>
    </location>
</feature>
<dbReference type="GO" id="GO:0034432">
    <property type="term" value="F:bis(5'-adenosyl)-pentaphosphatase activity"/>
    <property type="evidence" value="ECO:0007669"/>
    <property type="project" value="TreeGrafter"/>
</dbReference>
<dbReference type="Gene3D" id="3.90.79.10">
    <property type="entry name" value="Nucleoside Triphosphate Pyrophosphohydrolase"/>
    <property type="match status" value="1"/>
</dbReference>
<dbReference type="Pfam" id="PF00293">
    <property type="entry name" value="NUDIX"/>
    <property type="match status" value="1"/>
</dbReference>
<dbReference type="InterPro" id="IPR000086">
    <property type="entry name" value="NUDIX_hydrolase_dom"/>
</dbReference>
<evidence type="ECO:0000256" key="4">
    <source>
        <dbReference type="ARBA" id="ARBA00022842"/>
    </source>
</evidence>
<evidence type="ECO:0000256" key="2">
    <source>
        <dbReference type="ARBA" id="ARBA00022723"/>
    </source>
</evidence>
<evidence type="ECO:0000256" key="1">
    <source>
        <dbReference type="ARBA" id="ARBA00001946"/>
    </source>
</evidence>
<accession>A0A246DQE6</accession>
<dbReference type="GO" id="GO:0046872">
    <property type="term" value="F:metal ion binding"/>
    <property type="evidence" value="ECO:0007669"/>
    <property type="project" value="UniProtKB-KW"/>
</dbReference>
<gene>
    <name evidence="6" type="ORF">B5E41_22410</name>
</gene>
<reference evidence="6 7" key="1">
    <citation type="submission" date="2017-03" db="EMBL/GenBank/DDBJ databases">
        <title>Genome of strain Rhizobium sp. CNPSo 668.</title>
        <authorList>
            <person name="Ribeiro R."/>
        </authorList>
    </citation>
    <scope>NUCLEOTIDE SEQUENCE [LARGE SCALE GENOMIC DNA]</scope>
    <source>
        <strain evidence="6 7">CNPSo 668</strain>
    </source>
</reference>
<dbReference type="GO" id="GO:1901911">
    <property type="term" value="P:adenosine 5'-(hexahydrogen pentaphosphate) catabolic process"/>
    <property type="evidence" value="ECO:0007669"/>
    <property type="project" value="TreeGrafter"/>
</dbReference>
<dbReference type="RefSeq" id="WP_011424357.1">
    <property type="nucleotide sequence ID" value="NZ_MXPU01000016.1"/>
</dbReference>
<dbReference type="GO" id="GO:0000298">
    <property type="term" value="F:endopolyphosphatase activity"/>
    <property type="evidence" value="ECO:0007669"/>
    <property type="project" value="TreeGrafter"/>
</dbReference>
<dbReference type="PROSITE" id="PS51462">
    <property type="entry name" value="NUDIX"/>
    <property type="match status" value="1"/>
</dbReference>
<evidence type="ECO:0000313" key="7">
    <source>
        <dbReference type="Proteomes" id="UP000197269"/>
    </source>
</evidence>
<keyword evidence="2" id="KW-0479">Metal-binding</keyword>
<sequence>MLHAHDQSNSTIATVRDVQQAGAICYRRNGSGQLRILLVGSRRNGRWGVPKGNLDPGETTPAAARRESFEEAGVVGDVEATAFGSFSYRKDSSPHHYHVTVHLLHVVEAQLDFPEKGTRKQKWFPLKVAIRDAAQPGLKALLSRLEGVVL</sequence>
<comment type="caution">
    <text evidence="6">The sequence shown here is derived from an EMBL/GenBank/DDBJ whole genome shotgun (WGS) entry which is preliminary data.</text>
</comment>
<dbReference type="PANTHER" id="PTHR12629:SF0">
    <property type="entry name" value="DIPHOSPHOINOSITOL-POLYPHOSPHATE DIPHOSPHATASE"/>
    <property type="match status" value="1"/>
</dbReference>
<keyword evidence="3" id="KW-0378">Hydrolase</keyword>
<dbReference type="AlphaFoldDB" id="A0A246DQE6"/>
<dbReference type="InterPro" id="IPR015797">
    <property type="entry name" value="NUDIX_hydrolase-like_dom_sf"/>
</dbReference>
<dbReference type="Proteomes" id="UP000197269">
    <property type="component" value="Unassembled WGS sequence"/>
</dbReference>
<dbReference type="GO" id="GO:0005737">
    <property type="term" value="C:cytoplasm"/>
    <property type="evidence" value="ECO:0007669"/>
    <property type="project" value="TreeGrafter"/>
</dbReference>
<dbReference type="EMBL" id="MXPU01000016">
    <property type="protein sequence ID" value="OWO92516.1"/>
    <property type="molecule type" value="Genomic_DNA"/>
</dbReference>
<comment type="cofactor">
    <cofactor evidence="1">
        <name>Mg(2+)</name>
        <dbReference type="ChEBI" id="CHEBI:18420"/>
    </cofactor>
</comment>
<evidence type="ECO:0000313" key="6">
    <source>
        <dbReference type="EMBL" id="OWO92516.1"/>
    </source>
</evidence>
<dbReference type="GO" id="GO:0034431">
    <property type="term" value="F:bis(5'-adenosyl)-hexaphosphatase activity"/>
    <property type="evidence" value="ECO:0007669"/>
    <property type="project" value="TreeGrafter"/>
</dbReference>
<dbReference type="GO" id="GO:0071543">
    <property type="term" value="P:diphosphoinositol polyphosphate metabolic process"/>
    <property type="evidence" value="ECO:0007669"/>
    <property type="project" value="TreeGrafter"/>
</dbReference>
<keyword evidence="4" id="KW-0460">Magnesium</keyword>
<dbReference type="GO" id="GO:0008486">
    <property type="term" value="F:diphosphoinositol-polyphosphate diphosphatase activity"/>
    <property type="evidence" value="ECO:0007669"/>
    <property type="project" value="TreeGrafter"/>
</dbReference>
<dbReference type="CDD" id="cd04666">
    <property type="entry name" value="NUDIX_DIPP2_like_Nudt4"/>
    <property type="match status" value="1"/>
</dbReference>